<comment type="caution">
    <text evidence="1">The sequence shown here is derived from an EMBL/GenBank/DDBJ whole genome shotgun (WGS) entry which is preliminary data.</text>
</comment>
<proteinExistence type="predicted"/>
<sequence length="153" mass="17724">MEDIIGHILVGVSRGAIALGELCADVGKGIVRGTVSIVKVAGDFMLDEVVEGALERLAEREERKKKRIQRHIEKLKQYTWFKVLHENKSCQEVLNYNEACRKLLSKRRYVHKLIHNEAERKNFIKRVRIDAKVDDVIWDMCVKEKRGKKPSND</sequence>
<gene>
    <name evidence="1" type="ORF">J4P90_18820</name>
</gene>
<protein>
    <submittedName>
        <fullName evidence="1">Uncharacterized protein</fullName>
    </submittedName>
</protein>
<dbReference type="Proteomes" id="UP000677611">
    <property type="component" value="Unassembled WGS sequence"/>
</dbReference>
<dbReference type="EMBL" id="JAGDQJ010000022">
    <property type="protein sequence ID" value="MBO1627249.1"/>
    <property type="molecule type" value="Genomic_DNA"/>
</dbReference>
<reference evidence="1 2" key="1">
    <citation type="submission" date="2021-03" db="EMBL/GenBank/DDBJ databases">
        <title>Identification of novel Bacillus strains.</title>
        <authorList>
            <person name="Xiao Z."/>
            <person name="Li Y."/>
            <person name="Shen J."/>
        </authorList>
    </citation>
    <scope>NUCLEOTIDE SEQUENCE [LARGE SCALE GENOMIC DNA]</scope>
    <source>
        <strain evidence="1 2">SY8</strain>
    </source>
</reference>
<accession>A0ABS3P231</accession>
<organism evidence="1 2">
    <name type="scientific">Bacillus arachidis</name>
    <dbReference type="NCBI Taxonomy" id="2819290"/>
    <lineage>
        <taxon>Bacteria</taxon>
        <taxon>Bacillati</taxon>
        <taxon>Bacillota</taxon>
        <taxon>Bacilli</taxon>
        <taxon>Bacillales</taxon>
        <taxon>Bacillaceae</taxon>
        <taxon>Bacillus</taxon>
    </lineage>
</organism>
<dbReference type="RefSeq" id="WP_208018652.1">
    <property type="nucleotide sequence ID" value="NZ_JAGDQJ010000022.1"/>
</dbReference>
<evidence type="ECO:0000313" key="1">
    <source>
        <dbReference type="EMBL" id="MBO1627249.1"/>
    </source>
</evidence>
<evidence type="ECO:0000313" key="2">
    <source>
        <dbReference type="Proteomes" id="UP000677611"/>
    </source>
</evidence>
<name>A0ABS3P231_9BACI</name>
<keyword evidence="2" id="KW-1185">Reference proteome</keyword>